<evidence type="ECO:0000313" key="1">
    <source>
        <dbReference type="EMBL" id="KFD56790.1"/>
    </source>
</evidence>
<evidence type="ECO:0000313" key="2">
    <source>
        <dbReference type="EMBL" id="KFD68137.1"/>
    </source>
</evidence>
<name>A0A085MHU4_9BILA</name>
<evidence type="ECO:0000313" key="3">
    <source>
        <dbReference type="Proteomes" id="UP000030764"/>
    </source>
</evidence>
<proteinExistence type="predicted"/>
<organism evidence="1 3">
    <name type="scientific">Trichuris suis</name>
    <name type="common">pig whipworm</name>
    <dbReference type="NCBI Taxonomy" id="68888"/>
    <lineage>
        <taxon>Eukaryota</taxon>
        <taxon>Metazoa</taxon>
        <taxon>Ecdysozoa</taxon>
        <taxon>Nematoda</taxon>
        <taxon>Enoplea</taxon>
        <taxon>Dorylaimia</taxon>
        <taxon>Trichinellida</taxon>
        <taxon>Trichuridae</taxon>
        <taxon>Trichuris</taxon>
    </lineage>
</organism>
<dbReference type="EMBL" id="KL367507">
    <property type="protein sequence ID" value="KFD68137.1"/>
    <property type="molecule type" value="Genomic_DNA"/>
</dbReference>
<sequence length="145" mass="17005">MLILVAGNTQFSTKAKCCVAVLRRFRREDQADGQRDWFQNFFQKLFYDESNGVVRFYAAVPSPTSEKRATVCLKGLANTSAALTITRMRFLIYKEKKQNAGDGFEKYNLRQRWTKRLRHRPLWNMPPTATVNLFRRSFARKRSSN</sequence>
<dbReference type="Proteomes" id="UP000030764">
    <property type="component" value="Unassembled WGS sequence"/>
</dbReference>
<accession>A0A085MHU4</accession>
<protein>
    <submittedName>
        <fullName evidence="1">Uncharacterized protein</fullName>
    </submittedName>
</protein>
<dbReference type="EMBL" id="KL363192">
    <property type="protein sequence ID" value="KFD56790.1"/>
    <property type="molecule type" value="Genomic_DNA"/>
</dbReference>
<gene>
    <name evidence="1" type="ORF">M513_02467</name>
    <name evidence="2" type="ORF">M514_02467</name>
</gene>
<dbReference type="Proteomes" id="UP000030758">
    <property type="component" value="Unassembled WGS sequence"/>
</dbReference>
<keyword evidence="3" id="KW-1185">Reference proteome</keyword>
<dbReference type="AlphaFoldDB" id="A0A085MHU4"/>
<reference evidence="1 3" key="1">
    <citation type="journal article" date="2014" name="Nat. Genet.">
        <title>Genome and transcriptome of the porcine whipworm Trichuris suis.</title>
        <authorList>
            <person name="Jex A.R."/>
            <person name="Nejsum P."/>
            <person name="Schwarz E.M."/>
            <person name="Hu L."/>
            <person name="Young N.D."/>
            <person name="Hall R.S."/>
            <person name="Korhonen P.K."/>
            <person name="Liao S."/>
            <person name="Thamsborg S."/>
            <person name="Xia J."/>
            <person name="Xu P."/>
            <person name="Wang S."/>
            <person name="Scheerlinck J.P."/>
            <person name="Hofmann A."/>
            <person name="Sternberg P.W."/>
            <person name="Wang J."/>
            <person name="Gasser R.B."/>
        </authorList>
    </citation>
    <scope>NUCLEOTIDE SEQUENCE [LARGE SCALE GENOMIC DNA]</scope>
    <source>
        <strain evidence="2">DCEP-RM93F</strain>
        <strain evidence="1">DCEP-RM93M</strain>
    </source>
</reference>